<keyword evidence="2" id="KW-1185">Reference proteome</keyword>
<dbReference type="EMBL" id="JAETXX010000001">
    <property type="protein sequence ID" value="MCF8713504.1"/>
    <property type="molecule type" value="Genomic_DNA"/>
</dbReference>
<evidence type="ECO:0008006" key="3">
    <source>
        <dbReference type="Google" id="ProtNLM"/>
    </source>
</evidence>
<comment type="caution">
    <text evidence="1">The sequence shown here is derived from an EMBL/GenBank/DDBJ whole genome shotgun (WGS) entry which is preliminary data.</text>
</comment>
<protein>
    <recommendedName>
        <fullName evidence="3">HNH endonuclease</fullName>
    </recommendedName>
</protein>
<dbReference type="RefSeq" id="WP_236957474.1">
    <property type="nucleotide sequence ID" value="NZ_JAETXX010000001.1"/>
</dbReference>
<sequence>MKATIIDNIKEYFKKKENKEATGKAPEGVCPNCWGSQEWDGHFYELMRAKNISPMDDTYNSFIKEIVTKHINGIIIDENTYTCATCQIKYD</sequence>
<reference evidence="1 2" key="1">
    <citation type="submission" date="2021-01" db="EMBL/GenBank/DDBJ databases">
        <title>Genome sequencing of Joostella atrarenae M1-2 (= KCTC 23194).</title>
        <authorList>
            <person name="Zakaria M.R."/>
            <person name="Lam M.Q."/>
            <person name="Chong C.S."/>
        </authorList>
    </citation>
    <scope>NUCLEOTIDE SEQUENCE [LARGE SCALE GENOMIC DNA]</scope>
    <source>
        <strain evidence="1 2">M1-2</strain>
    </source>
</reference>
<organism evidence="1 2">
    <name type="scientific">Joostella atrarenae</name>
    <dbReference type="NCBI Taxonomy" id="679257"/>
    <lineage>
        <taxon>Bacteria</taxon>
        <taxon>Pseudomonadati</taxon>
        <taxon>Bacteroidota</taxon>
        <taxon>Flavobacteriia</taxon>
        <taxon>Flavobacteriales</taxon>
        <taxon>Flavobacteriaceae</taxon>
        <taxon>Joostella</taxon>
    </lineage>
</organism>
<accession>A0ABS9IZD9</accession>
<dbReference type="Proteomes" id="UP000829517">
    <property type="component" value="Unassembled WGS sequence"/>
</dbReference>
<evidence type="ECO:0000313" key="1">
    <source>
        <dbReference type="EMBL" id="MCF8713504.1"/>
    </source>
</evidence>
<gene>
    <name evidence="1" type="ORF">JM658_01580</name>
</gene>
<proteinExistence type="predicted"/>
<name>A0ABS9IZD9_9FLAO</name>
<evidence type="ECO:0000313" key="2">
    <source>
        <dbReference type="Proteomes" id="UP000829517"/>
    </source>
</evidence>